<keyword evidence="2 4" id="KW-0479">Metal-binding</keyword>
<dbReference type="InterPro" id="IPR009056">
    <property type="entry name" value="Cyt_c-like_dom"/>
</dbReference>
<dbReference type="Pfam" id="PF13442">
    <property type="entry name" value="Cytochrome_CBB3"/>
    <property type="match status" value="1"/>
</dbReference>
<evidence type="ECO:0000313" key="8">
    <source>
        <dbReference type="Proteomes" id="UP000675940"/>
    </source>
</evidence>
<dbReference type="InterPro" id="IPR036909">
    <property type="entry name" value="Cyt_c-like_dom_sf"/>
</dbReference>
<sequence>MRPTLTALLLLTNAAAAQAIAADPEQGAALYARACARCHGAEAQGGRKGPAIPPGTTLEALGTAHADKRIGAGLSDADRAAVIEYIDGLTQP</sequence>
<dbReference type="GO" id="GO:0046872">
    <property type="term" value="F:metal ion binding"/>
    <property type="evidence" value="ECO:0007669"/>
    <property type="project" value="UniProtKB-KW"/>
</dbReference>
<evidence type="ECO:0000256" key="2">
    <source>
        <dbReference type="ARBA" id="ARBA00022723"/>
    </source>
</evidence>
<name>A0A940S425_9RHOB</name>
<protein>
    <submittedName>
        <fullName evidence="7">Cytochrome c</fullName>
    </submittedName>
</protein>
<dbReference type="Proteomes" id="UP000675940">
    <property type="component" value="Unassembled WGS sequence"/>
</dbReference>
<keyword evidence="5" id="KW-0732">Signal</keyword>
<dbReference type="AlphaFoldDB" id="A0A940S425"/>
<evidence type="ECO:0000256" key="4">
    <source>
        <dbReference type="PROSITE-ProRule" id="PRU00433"/>
    </source>
</evidence>
<evidence type="ECO:0000256" key="5">
    <source>
        <dbReference type="SAM" id="SignalP"/>
    </source>
</evidence>
<dbReference type="RefSeq" id="WP_209361372.1">
    <property type="nucleotide sequence ID" value="NZ_JAGISH010000007.1"/>
</dbReference>
<reference evidence="7" key="1">
    <citation type="submission" date="2021-03" db="EMBL/GenBank/DDBJ databases">
        <title>Sagittula salina sp. nov. strain M10.9X isolated from the marine waste.</title>
        <authorList>
            <person name="Satari L."/>
            <person name="Molina-Menor E."/>
            <person name="Vidal-Verdu A."/>
            <person name="Pascual J."/>
            <person name="Pereto J."/>
            <person name="Porcar M."/>
        </authorList>
    </citation>
    <scope>NUCLEOTIDE SEQUENCE</scope>
    <source>
        <strain evidence="7">M10.9X</strain>
    </source>
</reference>
<keyword evidence="3 4" id="KW-0408">Iron</keyword>
<feature type="chain" id="PRO_5037082637" evidence="5">
    <location>
        <begin position="22"/>
        <end position="92"/>
    </location>
</feature>
<dbReference type="GO" id="GO:0020037">
    <property type="term" value="F:heme binding"/>
    <property type="evidence" value="ECO:0007669"/>
    <property type="project" value="InterPro"/>
</dbReference>
<proteinExistence type="predicted"/>
<dbReference type="SUPFAM" id="SSF46626">
    <property type="entry name" value="Cytochrome c"/>
    <property type="match status" value="1"/>
</dbReference>
<dbReference type="Gene3D" id="1.10.760.10">
    <property type="entry name" value="Cytochrome c-like domain"/>
    <property type="match status" value="1"/>
</dbReference>
<dbReference type="EMBL" id="JAGISH010000007">
    <property type="protein sequence ID" value="MBP0483425.1"/>
    <property type="molecule type" value="Genomic_DNA"/>
</dbReference>
<keyword evidence="8" id="KW-1185">Reference proteome</keyword>
<dbReference type="GO" id="GO:0009055">
    <property type="term" value="F:electron transfer activity"/>
    <property type="evidence" value="ECO:0007669"/>
    <property type="project" value="InterPro"/>
</dbReference>
<accession>A0A940S425</accession>
<comment type="caution">
    <text evidence="7">The sequence shown here is derived from an EMBL/GenBank/DDBJ whole genome shotgun (WGS) entry which is preliminary data.</text>
</comment>
<feature type="domain" description="Cytochrome c" evidence="6">
    <location>
        <begin position="22"/>
        <end position="90"/>
    </location>
</feature>
<evidence type="ECO:0000259" key="6">
    <source>
        <dbReference type="PROSITE" id="PS51007"/>
    </source>
</evidence>
<feature type="signal peptide" evidence="5">
    <location>
        <begin position="1"/>
        <end position="21"/>
    </location>
</feature>
<evidence type="ECO:0000256" key="3">
    <source>
        <dbReference type="ARBA" id="ARBA00023004"/>
    </source>
</evidence>
<keyword evidence="1 4" id="KW-0349">Heme</keyword>
<evidence type="ECO:0000313" key="7">
    <source>
        <dbReference type="EMBL" id="MBP0483425.1"/>
    </source>
</evidence>
<dbReference type="PROSITE" id="PS51007">
    <property type="entry name" value="CYTC"/>
    <property type="match status" value="1"/>
</dbReference>
<gene>
    <name evidence="7" type="ORF">J5474_13110</name>
</gene>
<evidence type="ECO:0000256" key="1">
    <source>
        <dbReference type="ARBA" id="ARBA00022617"/>
    </source>
</evidence>
<organism evidence="7 8">
    <name type="scientific">Sagittula salina</name>
    <dbReference type="NCBI Taxonomy" id="2820268"/>
    <lineage>
        <taxon>Bacteria</taxon>
        <taxon>Pseudomonadati</taxon>
        <taxon>Pseudomonadota</taxon>
        <taxon>Alphaproteobacteria</taxon>
        <taxon>Rhodobacterales</taxon>
        <taxon>Roseobacteraceae</taxon>
        <taxon>Sagittula</taxon>
    </lineage>
</organism>